<proteinExistence type="predicted"/>
<dbReference type="EMBL" id="CAUYUJ010016636">
    <property type="protein sequence ID" value="CAK0867372.1"/>
    <property type="molecule type" value="Genomic_DNA"/>
</dbReference>
<sequence length="234" mass="26141">MPMAPRAWWIMKYFGDHQDDRFQCVIDVEHEDSWTSLGSKVIRVSYAGMGDSEFYDMYRRGLAFTFEPTGVITKFDWLALINTIVSGLVFLALVDNVVGVFAFYIVRHSDIYSKACVEELQYSHLLAKFGINVALACQNFKAWNKADSGKEASISKDELAAVYSDCFDTDTAMKFAEVVIEQAVGDPNATELKYSHLVGLMSTGLVTTDRLKKFAEQHANDPIANFNSSQVAPA</sequence>
<evidence type="ECO:0000256" key="1">
    <source>
        <dbReference type="SAM" id="Phobius"/>
    </source>
</evidence>
<evidence type="ECO:0000313" key="3">
    <source>
        <dbReference type="Proteomes" id="UP001189429"/>
    </source>
</evidence>
<protein>
    <submittedName>
        <fullName evidence="2">Uncharacterized protein</fullName>
    </submittedName>
</protein>
<feature type="transmembrane region" description="Helical" evidence="1">
    <location>
        <begin position="77"/>
        <end position="106"/>
    </location>
</feature>
<evidence type="ECO:0000313" key="2">
    <source>
        <dbReference type="EMBL" id="CAK0867372.1"/>
    </source>
</evidence>
<keyword evidence="3" id="KW-1185">Reference proteome</keyword>
<comment type="caution">
    <text evidence="2">The sequence shown here is derived from an EMBL/GenBank/DDBJ whole genome shotgun (WGS) entry which is preliminary data.</text>
</comment>
<name>A0ABN9V3K2_9DINO</name>
<organism evidence="2 3">
    <name type="scientific">Prorocentrum cordatum</name>
    <dbReference type="NCBI Taxonomy" id="2364126"/>
    <lineage>
        <taxon>Eukaryota</taxon>
        <taxon>Sar</taxon>
        <taxon>Alveolata</taxon>
        <taxon>Dinophyceae</taxon>
        <taxon>Prorocentrales</taxon>
        <taxon>Prorocentraceae</taxon>
        <taxon>Prorocentrum</taxon>
    </lineage>
</organism>
<gene>
    <name evidence="2" type="ORF">PCOR1329_LOCUS54326</name>
</gene>
<accession>A0ABN9V3K2</accession>
<keyword evidence="1" id="KW-0812">Transmembrane</keyword>
<keyword evidence="1" id="KW-0472">Membrane</keyword>
<keyword evidence="1" id="KW-1133">Transmembrane helix</keyword>
<reference evidence="2" key="1">
    <citation type="submission" date="2023-10" db="EMBL/GenBank/DDBJ databases">
        <authorList>
            <person name="Chen Y."/>
            <person name="Shah S."/>
            <person name="Dougan E. K."/>
            <person name="Thang M."/>
            <person name="Chan C."/>
        </authorList>
    </citation>
    <scope>NUCLEOTIDE SEQUENCE [LARGE SCALE GENOMIC DNA]</scope>
</reference>
<dbReference type="Proteomes" id="UP001189429">
    <property type="component" value="Unassembled WGS sequence"/>
</dbReference>